<sequence length="161" mass="17332">MALIALLALVAAGACSASAGTQAGYNQADVRFNQQMITHHRQTIQLAELASERGGGDYVRKLAKEIIPKEQADIQKMSGWLTSWSEAVPAEEKTDEGAELKAGDGFDRGWLTLLKGHLEHGVHMAKEIQGTGQHTGTKQLADQIVTNQTEELTAIGKQLAI</sequence>
<dbReference type="Proteomes" id="UP000238312">
    <property type="component" value="Unassembled WGS sequence"/>
</dbReference>
<dbReference type="RefSeq" id="WP_358346138.1">
    <property type="nucleotide sequence ID" value="NZ_JBFAIL010000002.1"/>
</dbReference>
<reference evidence="3 4" key="1">
    <citation type="submission" date="2018-03" db="EMBL/GenBank/DDBJ databases">
        <title>Genomic Encyclopedia of Type Strains, Phase III (KMG-III): the genomes of soil and plant-associated and newly described type strains.</title>
        <authorList>
            <person name="Whitman W."/>
        </authorList>
    </citation>
    <scope>NUCLEOTIDE SEQUENCE [LARGE SCALE GENOMIC DNA]</scope>
    <source>
        <strain evidence="3 4">CGMCC 4.7104</strain>
    </source>
</reference>
<dbReference type="Pfam" id="PF03713">
    <property type="entry name" value="DUF305"/>
    <property type="match status" value="1"/>
</dbReference>
<protein>
    <submittedName>
        <fullName evidence="3">Uncharacterized protein (DUF305 family)</fullName>
    </submittedName>
</protein>
<feature type="domain" description="DUF305" evidence="2">
    <location>
        <begin position="29"/>
        <end position="155"/>
    </location>
</feature>
<proteinExistence type="predicted"/>
<comment type="caution">
    <text evidence="3">The sequence shown here is derived from an EMBL/GenBank/DDBJ whole genome shotgun (WGS) entry which is preliminary data.</text>
</comment>
<dbReference type="EMBL" id="PVNG01000003">
    <property type="protein sequence ID" value="PRX68572.1"/>
    <property type="molecule type" value="Genomic_DNA"/>
</dbReference>
<evidence type="ECO:0000256" key="1">
    <source>
        <dbReference type="SAM" id="SignalP"/>
    </source>
</evidence>
<evidence type="ECO:0000313" key="3">
    <source>
        <dbReference type="EMBL" id="PRX68572.1"/>
    </source>
</evidence>
<dbReference type="Gene3D" id="1.20.1260.10">
    <property type="match status" value="1"/>
</dbReference>
<evidence type="ECO:0000259" key="2">
    <source>
        <dbReference type="Pfam" id="PF03713"/>
    </source>
</evidence>
<name>A0A2T0N7M8_9ACTN</name>
<evidence type="ECO:0000313" key="4">
    <source>
        <dbReference type="Proteomes" id="UP000238312"/>
    </source>
</evidence>
<feature type="chain" id="PRO_5038619199" evidence="1">
    <location>
        <begin position="20"/>
        <end position="161"/>
    </location>
</feature>
<accession>A0A2T0N7M8</accession>
<keyword evidence="1" id="KW-0732">Signal</keyword>
<dbReference type="AlphaFoldDB" id="A0A2T0N7M8"/>
<dbReference type="PANTHER" id="PTHR36933:SF1">
    <property type="entry name" value="SLL0788 PROTEIN"/>
    <property type="match status" value="1"/>
</dbReference>
<dbReference type="InterPro" id="IPR012347">
    <property type="entry name" value="Ferritin-like"/>
</dbReference>
<keyword evidence="4" id="KW-1185">Reference proteome</keyword>
<dbReference type="InterPro" id="IPR005183">
    <property type="entry name" value="DUF305_CopM-like"/>
</dbReference>
<organism evidence="3 4">
    <name type="scientific">Nonomuraea fuscirosea</name>
    <dbReference type="NCBI Taxonomy" id="1291556"/>
    <lineage>
        <taxon>Bacteria</taxon>
        <taxon>Bacillati</taxon>
        <taxon>Actinomycetota</taxon>
        <taxon>Actinomycetes</taxon>
        <taxon>Streptosporangiales</taxon>
        <taxon>Streptosporangiaceae</taxon>
        <taxon>Nonomuraea</taxon>
    </lineage>
</organism>
<feature type="signal peptide" evidence="1">
    <location>
        <begin position="1"/>
        <end position="19"/>
    </location>
</feature>
<dbReference type="PANTHER" id="PTHR36933">
    <property type="entry name" value="SLL0788 PROTEIN"/>
    <property type="match status" value="1"/>
</dbReference>
<gene>
    <name evidence="3" type="ORF">B0I32_103534</name>
</gene>